<feature type="region of interest" description="Disordered" evidence="1">
    <location>
        <begin position="32"/>
        <end position="176"/>
    </location>
</feature>
<protein>
    <submittedName>
        <fullName evidence="2">Uncharacterized protein</fullName>
    </submittedName>
</protein>
<feature type="compositionally biased region" description="Polar residues" evidence="1">
    <location>
        <begin position="64"/>
        <end position="79"/>
    </location>
</feature>
<dbReference type="Proteomes" id="UP000094112">
    <property type="component" value="Unassembled WGS sequence"/>
</dbReference>
<dbReference type="OrthoDB" id="10677998at2759"/>
<sequence length="176" mass="19898">MGIGMVVYEHKEEIAEAFEDLKYGIETAIERNRRRKMGVPAYGQNRYTEQRFDDDNDDDLYHTPNASRAEASQPSNQTQEAEESNSTDSDSELWDSTRTLTARDGQTSGVYDRKATFRGRRASRKPQNAPGYALSSDDGPSTTVSSSSSGDETPEDEQQFDYNKYLPKSQIKKLNF</sequence>
<accession>A0A1E3PAH7</accession>
<proteinExistence type="predicted"/>
<reference evidence="2 3" key="1">
    <citation type="journal article" date="2016" name="Proc. Natl. Acad. Sci. U.S.A.">
        <title>Comparative genomics of biotechnologically important yeasts.</title>
        <authorList>
            <person name="Riley R."/>
            <person name="Haridas S."/>
            <person name="Wolfe K.H."/>
            <person name="Lopes M.R."/>
            <person name="Hittinger C.T."/>
            <person name="Goeker M."/>
            <person name="Salamov A.A."/>
            <person name="Wisecaver J.H."/>
            <person name="Long T.M."/>
            <person name="Calvey C.H."/>
            <person name="Aerts A.L."/>
            <person name="Barry K.W."/>
            <person name="Choi C."/>
            <person name="Clum A."/>
            <person name="Coughlan A.Y."/>
            <person name="Deshpande S."/>
            <person name="Douglass A.P."/>
            <person name="Hanson S.J."/>
            <person name="Klenk H.-P."/>
            <person name="LaButti K.M."/>
            <person name="Lapidus A."/>
            <person name="Lindquist E.A."/>
            <person name="Lipzen A.M."/>
            <person name="Meier-Kolthoff J.P."/>
            <person name="Ohm R.A."/>
            <person name="Otillar R.P."/>
            <person name="Pangilinan J.L."/>
            <person name="Peng Y."/>
            <person name="Rokas A."/>
            <person name="Rosa C.A."/>
            <person name="Scheuner C."/>
            <person name="Sibirny A.A."/>
            <person name="Slot J.C."/>
            <person name="Stielow J.B."/>
            <person name="Sun H."/>
            <person name="Kurtzman C.P."/>
            <person name="Blackwell M."/>
            <person name="Grigoriev I.V."/>
            <person name="Jeffries T.W."/>
        </authorList>
    </citation>
    <scope>NUCLEOTIDE SEQUENCE [LARGE SCALE GENOMIC DNA]</scope>
    <source>
        <strain evidence="3">ATCC 58044 / CBS 1984 / NCYC 433 / NRRL Y-366-8</strain>
    </source>
</reference>
<feature type="compositionally biased region" description="Acidic residues" evidence="1">
    <location>
        <begin position="80"/>
        <end position="93"/>
    </location>
</feature>
<organism evidence="2 3">
    <name type="scientific">Wickerhamomyces anomalus (strain ATCC 58044 / CBS 1984 / NCYC 433 / NRRL Y-366-8)</name>
    <name type="common">Yeast</name>
    <name type="synonym">Hansenula anomala</name>
    <dbReference type="NCBI Taxonomy" id="683960"/>
    <lineage>
        <taxon>Eukaryota</taxon>
        <taxon>Fungi</taxon>
        <taxon>Dikarya</taxon>
        <taxon>Ascomycota</taxon>
        <taxon>Saccharomycotina</taxon>
        <taxon>Saccharomycetes</taxon>
        <taxon>Phaffomycetales</taxon>
        <taxon>Wickerhamomycetaceae</taxon>
        <taxon>Wickerhamomyces</taxon>
    </lineage>
</organism>
<dbReference type="AlphaFoldDB" id="A0A1E3PAH7"/>
<feature type="compositionally biased region" description="Polar residues" evidence="1">
    <location>
        <begin position="94"/>
        <end position="109"/>
    </location>
</feature>
<evidence type="ECO:0000313" key="2">
    <source>
        <dbReference type="EMBL" id="ODQ61942.1"/>
    </source>
</evidence>
<evidence type="ECO:0000256" key="1">
    <source>
        <dbReference type="SAM" id="MobiDB-lite"/>
    </source>
</evidence>
<gene>
    <name evidence="2" type="ORF">WICANDRAFT_86979</name>
</gene>
<dbReference type="EMBL" id="KV454208">
    <property type="protein sequence ID" value="ODQ61942.1"/>
    <property type="molecule type" value="Genomic_DNA"/>
</dbReference>
<feature type="compositionally biased region" description="Low complexity" evidence="1">
    <location>
        <begin position="135"/>
        <end position="151"/>
    </location>
</feature>
<name>A0A1E3PAH7_WICAA</name>
<dbReference type="RefSeq" id="XP_019041149.1">
    <property type="nucleotide sequence ID" value="XM_019186085.1"/>
</dbReference>
<keyword evidence="3" id="KW-1185">Reference proteome</keyword>
<evidence type="ECO:0000313" key="3">
    <source>
        <dbReference type="Proteomes" id="UP000094112"/>
    </source>
</evidence>
<dbReference type="GeneID" id="30203331"/>